<dbReference type="PANTHER" id="PTHR31834:SF1">
    <property type="entry name" value="INITIATION-SPECIFIC ALPHA-1,6-MANNOSYLTRANSFERASE"/>
    <property type="match status" value="1"/>
</dbReference>
<dbReference type="HOGENOM" id="CLU_805182_0_0_1"/>
<dbReference type="RefSeq" id="XP_005778100.1">
    <property type="nucleotide sequence ID" value="XM_005778043.1"/>
</dbReference>
<dbReference type="GO" id="GO:0000009">
    <property type="term" value="F:alpha-1,6-mannosyltransferase activity"/>
    <property type="evidence" value="ECO:0007669"/>
    <property type="project" value="InterPro"/>
</dbReference>
<dbReference type="SUPFAM" id="SSF53448">
    <property type="entry name" value="Nucleotide-diphospho-sugar transferases"/>
    <property type="match status" value="1"/>
</dbReference>
<dbReference type="AlphaFoldDB" id="A0A0D3JQ86"/>
<evidence type="ECO:0000313" key="1">
    <source>
        <dbReference type="EnsemblProtists" id="EOD25671"/>
    </source>
</evidence>
<keyword evidence="2" id="KW-1185">Reference proteome</keyword>
<dbReference type="PaxDb" id="2903-EOD25671"/>
<evidence type="ECO:0000313" key="2">
    <source>
        <dbReference type="Proteomes" id="UP000013827"/>
    </source>
</evidence>
<dbReference type="Pfam" id="PF04488">
    <property type="entry name" value="Gly_transf_sug"/>
    <property type="match status" value="1"/>
</dbReference>
<dbReference type="KEGG" id="ehx:EMIHUDRAFT_205741"/>
<reference evidence="1" key="2">
    <citation type="submission" date="2024-10" db="UniProtKB">
        <authorList>
            <consortium name="EnsemblProtists"/>
        </authorList>
    </citation>
    <scope>IDENTIFICATION</scope>
</reference>
<dbReference type="Gene3D" id="3.90.550.20">
    <property type="match status" value="1"/>
</dbReference>
<sequence>MALVHSPRGGCLSGIPHPTNQGGAIDDLARPGENLTLAQRANGSRSTASFWLSAASGYRPARLAPAQQMQQRIPRHIVQVGSTFEWASRGRYSAYMAGWWTRNPDYAYAFFNDSHARHYVTRRASENESSAYLSLKHGAQRADLFRMIWIKYEGGVYADLDSSCIRPLSSVIEPHYSAYVGPSWSFEFLAYEPGHPIIVAGLNRQVANVLRQVALLNQPAQDRTGLCRGAHSCVVSQTGPSAYWAGVWEATHRLGCTNQRQLFTAGQCSSSVSDPMRRVHVCRRTTYIGSGMLGKIMTCNVSRHNDCRNGGIQGLRCGSSRSNSPHYTRIGVDAERFFATAPLLR</sequence>
<dbReference type="GO" id="GO:0000136">
    <property type="term" value="C:mannan polymerase complex"/>
    <property type="evidence" value="ECO:0007669"/>
    <property type="project" value="TreeGrafter"/>
</dbReference>
<dbReference type="GO" id="GO:0006487">
    <property type="term" value="P:protein N-linked glycosylation"/>
    <property type="evidence" value="ECO:0007669"/>
    <property type="project" value="TreeGrafter"/>
</dbReference>
<dbReference type="EnsemblProtists" id="EOD25671">
    <property type="protein sequence ID" value="EOD25671"/>
    <property type="gene ID" value="EMIHUDRAFT_205741"/>
</dbReference>
<dbReference type="InterPro" id="IPR039367">
    <property type="entry name" value="Och1-like"/>
</dbReference>
<dbReference type="InterPro" id="IPR029044">
    <property type="entry name" value="Nucleotide-diphossugar_trans"/>
</dbReference>
<dbReference type="GeneID" id="17271437"/>
<proteinExistence type="predicted"/>
<dbReference type="InterPro" id="IPR007577">
    <property type="entry name" value="GlycoTrfase_DXD_sugar-bd_CS"/>
</dbReference>
<name>A0A0D3JQ86_EMIH1</name>
<dbReference type="Proteomes" id="UP000013827">
    <property type="component" value="Unassembled WGS sequence"/>
</dbReference>
<dbReference type="PANTHER" id="PTHR31834">
    <property type="entry name" value="INITIATION-SPECIFIC ALPHA-1,6-MANNOSYLTRANSFERASE"/>
    <property type="match status" value="1"/>
</dbReference>
<reference evidence="2" key="1">
    <citation type="journal article" date="2013" name="Nature">
        <title>Pan genome of the phytoplankton Emiliania underpins its global distribution.</title>
        <authorList>
            <person name="Read B.A."/>
            <person name="Kegel J."/>
            <person name="Klute M.J."/>
            <person name="Kuo A."/>
            <person name="Lefebvre S.C."/>
            <person name="Maumus F."/>
            <person name="Mayer C."/>
            <person name="Miller J."/>
            <person name="Monier A."/>
            <person name="Salamov A."/>
            <person name="Young J."/>
            <person name="Aguilar M."/>
            <person name="Claverie J.M."/>
            <person name="Frickenhaus S."/>
            <person name="Gonzalez K."/>
            <person name="Herman E.K."/>
            <person name="Lin Y.C."/>
            <person name="Napier J."/>
            <person name="Ogata H."/>
            <person name="Sarno A.F."/>
            <person name="Shmutz J."/>
            <person name="Schroeder D."/>
            <person name="de Vargas C."/>
            <person name="Verret F."/>
            <person name="von Dassow P."/>
            <person name="Valentin K."/>
            <person name="Van de Peer Y."/>
            <person name="Wheeler G."/>
            <person name="Dacks J.B."/>
            <person name="Delwiche C.F."/>
            <person name="Dyhrman S.T."/>
            <person name="Glockner G."/>
            <person name="John U."/>
            <person name="Richards T."/>
            <person name="Worden A.Z."/>
            <person name="Zhang X."/>
            <person name="Grigoriev I.V."/>
            <person name="Allen A.E."/>
            <person name="Bidle K."/>
            <person name="Borodovsky M."/>
            <person name="Bowler C."/>
            <person name="Brownlee C."/>
            <person name="Cock J.M."/>
            <person name="Elias M."/>
            <person name="Gladyshev V.N."/>
            <person name="Groth M."/>
            <person name="Guda C."/>
            <person name="Hadaegh A."/>
            <person name="Iglesias-Rodriguez M.D."/>
            <person name="Jenkins J."/>
            <person name="Jones B.M."/>
            <person name="Lawson T."/>
            <person name="Leese F."/>
            <person name="Lindquist E."/>
            <person name="Lobanov A."/>
            <person name="Lomsadze A."/>
            <person name="Malik S.B."/>
            <person name="Marsh M.E."/>
            <person name="Mackinder L."/>
            <person name="Mock T."/>
            <person name="Mueller-Roeber B."/>
            <person name="Pagarete A."/>
            <person name="Parker M."/>
            <person name="Probert I."/>
            <person name="Quesneville H."/>
            <person name="Raines C."/>
            <person name="Rensing S.A."/>
            <person name="Riano-Pachon D.M."/>
            <person name="Richier S."/>
            <person name="Rokitta S."/>
            <person name="Shiraiwa Y."/>
            <person name="Soanes D.M."/>
            <person name="van der Giezen M."/>
            <person name="Wahlund T.M."/>
            <person name="Williams B."/>
            <person name="Wilson W."/>
            <person name="Wolfe G."/>
            <person name="Wurch L.L."/>
        </authorList>
    </citation>
    <scope>NUCLEOTIDE SEQUENCE</scope>
</reference>
<protein>
    <submittedName>
        <fullName evidence="1">Uncharacterized protein</fullName>
    </submittedName>
</protein>
<accession>A0A0D3JQ86</accession>
<organism evidence="1 2">
    <name type="scientific">Emiliania huxleyi (strain CCMP1516)</name>
    <dbReference type="NCBI Taxonomy" id="280463"/>
    <lineage>
        <taxon>Eukaryota</taxon>
        <taxon>Haptista</taxon>
        <taxon>Haptophyta</taxon>
        <taxon>Prymnesiophyceae</taxon>
        <taxon>Isochrysidales</taxon>
        <taxon>Noelaerhabdaceae</taxon>
        <taxon>Emiliania</taxon>
    </lineage>
</organism>